<dbReference type="EMBL" id="CCXZ01000113">
    <property type="protein sequence ID" value="CEG15681.1"/>
    <property type="molecule type" value="Genomic_DNA"/>
</dbReference>
<dbReference type="AlphaFoldDB" id="A0A0U5BRQ3"/>
<reference evidence="2 3" key="1">
    <citation type="submission" date="2014-09" db="EMBL/GenBank/DDBJ databases">
        <authorList>
            <person name="Regsiter A."/>
        </authorList>
    </citation>
    <scope>NUCLEOTIDE SEQUENCE [LARGE SCALE GENOMIC DNA]</scope>
</reference>
<evidence type="ECO:0000313" key="3">
    <source>
        <dbReference type="Proteomes" id="UP000052230"/>
    </source>
</evidence>
<feature type="compositionally biased region" description="Low complexity" evidence="1">
    <location>
        <begin position="112"/>
        <end position="133"/>
    </location>
</feature>
<proteinExistence type="predicted"/>
<keyword evidence="3" id="KW-1185">Reference proteome</keyword>
<evidence type="ECO:0000313" key="2">
    <source>
        <dbReference type="EMBL" id="CEG15681.1"/>
    </source>
</evidence>
<accession>A0A0U5BRQ3</accession>
<dbReference type="Proteomes" id="UP000052230">
    <property type="component" value="Unassembled WGS sequence"/>
</dbReference>
<gene>
    <name evidence="2" type="ORF">XAC3562_210141</name>
</gene>
<protein>
    <submittedName>
        <fullName evidence="2">Uncharacterized protein</fullName>
    </submittedName>
</protein>
<sequence length="133" mass="14720">MRLLRIASSTSDVTDEFTPAAAIRAGVPSQGVRRGGNREAQPRNYVRLLRTSRKNPHIHVRTLQKVRAAHGDSALTELLQCPKSPCVRCWKPASISATRPATGTPRWRRTSSARAARSTSSTSRRPFRSSTTR</sequence>
<organism evidence="2 3">
    <name type="scientific">Xanthomonas citri pv. citri</name>
    <dbReference type="NCBI Taxonomy" id="611301"/>
    <lineage>
        <taxon>Bacteria</taxon>
        <taxon>Pseudomonadati</taxon>
        <taxon>Pseudomonadota</taxon>
        <taxon>Gammaproteobacteria</taxon>
        <taxon>Lysobacterales</taxon>
        <taxon>Lysobacteraceae</taxon>
        <taxon>Xanthomonas</taxon>
    </lineage>
</organism>
<evidence type="ECO:0000256" key="1">
    <source>
        <dbReference type="SAM" id="MobiDB-lite"/>
    </source>
</evidence>
<feature type="region of interest" description="Disordered" evidence="1">
    <location>
        <begin position="93"/>
        <end position="133"/>
    </location>
</feature>
<name>A0A0U5BRQ3_XANCI</name>
<comment type="caution">
    <text evidence="2">The sequence shown here is derived from an EMBL/GenBank/DDBJ whole genome shotgun (WGS) entry which is preliminary data.</text>
</comment>